<keyword evidence="4" id="KW-1185">Reference proteome</keyword>
<evidence type="ECO:0000313" key="3">
    <source>
        <dbReference type="EMBL" id="MFD2609335.1"/>
    </source>
</evidence>
<proteinExistence type="predicted"/>
<dbReference type="EMBL" id="JBHUMK010000034">
    <property type="protein sequence ID" value="MFD2609335.1"/>
    <property type="molecule type" value="Genomic_DNA"/>
</dbReference>
<evidence type="ECO:0008006" key="5">
    <source>
        <dbReference type="Google" id="ProtNLM"/>
    </source>
</evidence>
<evidence type="ECO:0000256" key="2">
    <source>
        <dbReference type="SAM" id="SignalP"/>
    </source>
</evidence>
<feature type="chain" id="PRO_5047030871" description="DUF11 domain-containing protein" evidence="2">
    <location>
        <begin position="19"/>
        <end position="1673"/>
    </location>
</feature>
<feature type="signal peptide" evidence="2">
    <location>
        <begin position="1"/>
        <end position="18"/>
    </location>
</feature>
<name>A0ABW5P4C9_9DEIO</name>
<feature type="compositionally biased region" description="Polar residues" evidence="1">
    <location>
        <begin position="916"/>
        <end position="931"/>
    </location>
</feature>
<protein>
    <recommendedName>
        <fullName evidence="5">DUF11 domain-containing protein</fullName>
    </recommendedName>
</protein>
<comment type="caution">
    <text evidence="3">The sequence shown here is derived from an EMBL/GenBank/DDBJ whole genome shotgun (WGS) entry which is preliminary data.</text>
</comment>
<gene>
    <name evidence="3" type="ORF">ACFSR9_07795</name>
</gene>
<sequence length="1673" mass="175190">MKRTLTSLTVALLGAASAQEIATSLPLTSIGNKLLWTVGDQDLRLVVGTGSRVQLDVYGGQFDPADYRSPGFYGDENYSTERPKAPVTTTFTLMAEGGRVVKEMNFGTGMQDWETFLNQDLEAGTYTLRVRTEGNGKNTFAFRLNSVSAAVQADHLNVTVRSDDWVPALNIYNPGGDMGIRMYDGDGPGELEAELRDATGKAYPVKVSGQLGWDPIAVPQEPGNYTLFLRQPKGTYQYSNSVGFELTTGPITVVNTDTTGKLDIKAELILPDEVLPTQATVTVGEQTYDVKGSVGPVTLPAKTYETKVEPIKGAEVTIDKPEVTVVKQQTAHVAVQVKPTVNLEFQADRPEVCVGDVVKFTARATTEFERQPLPAGLRVALPEGFTANGETTVTAKVDANNPGVLTFEAKAGAAGAGKVTATLTPWNKTQALDVRVLPTATQIELRRAELPATLAGEIVTVTLSLKNTSAAPAPYSLQDAPGEGLEALDPTTFTGELQPGEVKTLSYRARVKAESGEARLNATLTSNCDSQQQVGGVLSVQAPPPPAPTPTVAVTRESTVRIPFDVPSTKNANQVLIAHQAPEGAAYVPGSSQLSGKPLADPQVGPSGKFYWTTPGTPRGVLTYRVTHEGNLPALASPTLVGRYAGNVLNVLIGDGKLDDVQALKPVTAAQSRENDGAVKLPLDGTVFRERDRMTLVVVGPAGDAALPTVNGVAVSADSMGKKTLDTDSGTQRQEFFGVPLKAGENVIAYGGQSVKVFLAGAPVHAELTPEQLTADGVTPLRVRVKLTDAQGVTTASNTVTVQTSLEPTGADAKPRVGSYQVKLTDGEGVLELEPLNAPARFDVSVALGDQVIRRSFEALPSKTRVGIGMVSAGVLFQGGSQPVVSEARGQGYLETPVGDGKLYVAASGAVTGEGSTFTADRTQGLPTTANPLERYPTYGDSSTESIPLQGVDPVAFRYEHPAFNVQYRQAALPFDVFNVGMSPTALSGFTRSNPQVSAFAAMLPGDLLTEDRPANGTRVLTLGRGNIQADSETVTLVTVDRLSGIERTQTLARMVDYTLDPVSGVLYFARPVNFVDERGDSVTVRVSYRLNDPMQERRLAWGAQVKYRVGETGSLAAGAAQIDGVTSFGVRGRYDDGQARADVLAAYAGAGALVNASGSYDGDRLDAAASFHYQGAGYVGLNASTAGLGATGDVTYKITDQFGVNASARYRKDEDLTGTGTAKDGGHLDLQGTYTFAPFTVGAGLRAGLGDESGLAAIVSGAYSQNNLNVSVKHAQPLSGELDPVTTVTASVPVAENVTLNATDEINWTEGHRGSVGLQARYGMTNLAVNYDLPGADGWGNRARFGADTALPLSDKLSLGLNGSYTLDLARQDANAWNAGASLRYKDDRLSATLGTDIANQSGAFRVTVRGGASYSLNDQVTLGMDGTRVFGQVATDSGSNFSVSAALRASRWQGLAYLRYKDGSLAGGQPDVTGEANLEYHVPQYAIRAGLAGRSLLAEPGSTVYQASAGGTYYVTDRIGLGLAARTLVQPSSGYQAVSLGIEGSFRALPGTWLTLGYNPMGFEGGIGTNIYTRQGAYLRVDFMLDDAQPNGVNTVTPTAAVPAMPGVPAPVVPAPVVTVPTPVAVPPVAVPAPSTAPAPVIAPAPTPPAPTPPGPTSPAPVTPPPSGGTN</sequence>
<reference evidence="4" key="1">
    <citation type="journal article" date="2019" name="Int. J. Syst. Evol. Microbiol.">
        <title>The Global Catalogue of Microorganisms (GCM) 10K type strain sequencing project: providing services to taxonomists for standard genome sequencing and annotation.</title>
        <authorList>
            <consortium name="The Broad Institute Genomics Platform"/>
            <consortium name="The Broad Institute Genome Sequencing Center for Infectious Disease"/>
            <person name="Wu L."/>
            <person name="Ma J."/>
        </authorList>
    </citation>
    <scope>NUCLEOTIDE SEQUENCE [LARGE SCALE GENOMIC DNA]</scope>
    <source>
        <strain evidence="4">KCTC 33842</strain>
    </source>
</reference>
<evidence type="ECO:0000313" key="4">
    <source>
        <dbReference type="Proteomes" id="UP001597475"/>
    </source>
</evidence>
<evidence type="ECO:0000256" key="1">
    <source>
        <dbReference type="SAM" id="MobiDB-lite"/>
    </source>
</evidence>
<dbReference type="Proteomes" id="UP001597475">
    <property type="component" value="Unassembled WGS sequence"/>
</dbReference>
<feature type="region of interest" description="Disordered" evidence="1">
    <location>
        <begin position="916"/>
        <end position="942"/>
    </location>
</feature>
<accession>A0ABW5P4C9</accession>
<dbReference type="RefSeq" id="WP_386844630.1">
    <property type="nucleotide sequence ID" value="NZ_JBHUMK010000034.1"/>
</dbReference>
<keyword evidence="2" id="KW-0732">Signal</keyword>
<organism evidence="3 4">
    <name type="scientific">Deinococcus taklimakanensis</name>
    <dbReference type="NCBI Taxonomy" id="536443"/>
    <lineage>
        <taxon>Bacteria</taxon>
        <taxon>Thermotogati</taxon>
        <taxon>Deinococcota</taxon>
        <taxon>Deinococci</taxon>
        <taxon>Deinococcales</taxon>
        <taxon>Deinococcaceae</taxon>
        <taxon>Deinococcus</taxon>
    </lineage>
</organism>
<feature type="region of interest" description="Disordered" evidence="1">
    <location>
        <begin position="1632"/>
        <end position="1673"/>
    </location>
</feature>